<sequence length="203" mass="23737">MEKKVYIRLRSRHWSALYDTLHLRDIAQVITEGIAEAEITRLPVCKLTKKDRTIRVIDAMEIVRLLQKIYCDVDVQVIGPIQTIVYIQSKRKRAHPFLFAAVWLLLFIGAGLAVMNFHEDVSMQGVHIKIHEAITGRKVERPLWLQIPYSVGLGLGMLLFFNHVFKKRINEEPSPMEVEMFNYQENMDRYISVNENEAWKNND</sequence>
<dbReference type="Pfam" id="PF12164">
    <property type="entry name" value="SporV_AA"/>
    <property type="match status" value="1"/>
</dbReference>
<accession>A0A1H3L6A8</accession>
<dbReference type="Gene3D" id="2.60.480.10">
    <property type="entry name" value="eubacterium ventriosum atcc domain"/>
    <property type="match status" value="1"/>
</dbReference>
<gene>
    <name evidence="3" type="ORF">SAMN05421736_102375</name>
</gene>
<keyword evidence="1" id="KW-1133">Transmembrane helix</keyword>
<evidence type="ECO:0000256" key="1">
    <source>
        <dbReference type="SAM" id="Phobius"/>
    </source>
</evidence>
<evidence type="ECO:0000313" key="4">
    <source>
        <dbReference type="Proteomes" id="UP000198935"/>
    </source>
</evidence>
<dbReference type="InterPro" id="IPR021997">
    <property type="entry name" value="SporV_AA"/>
</dbReference>
<dbReference type="OrthoDB" id="9782754at2"/>
<name>A0A1H3L6A8_9BACI</name>
<feature type="transmembrane region" description="Helical" evidence="1">
    <location>
        <begin position="97"/>
        <end position="117"/>
    </location>
</feature>
<dbReference type="InterPro" id="IPR038548">
    <property type="entry name" value="SporV_AA_N_sf"/>
</dbReference>
<keyword evidence="1" id="KW-0472">Membrane</keyword>
<keyword evidence="4" id="KW-1185">Reference proteome</keyword>
<dbReference type="STRING" id="1503961.SAMN05421736_102375"/>
<organism evidence="3 4">
    <name type="scientific">Evansella caseinilytica</name>
    <dbReference type="NCBI Taxonomy" id="1503961"/>
    <lineage>
        <taxon>Bacteria</taxon>
        <taxon>Bacillati</taxon>
        <taxon>Bacillota</taxon>
        <taxon>Bacilli</taxon>
        <taxon>Bacillales</taxon>
        <taxon>Bacillaceae</taxon>
        <taxon>Evansella</taxon>
    </lineage>
</organism>
<keyword evidence="1" id="KW-0812">Transmembrane</keyword>
<evidence type="ECO:0000313" key="3">
    <source>
        <dbReference type="EMBL" id="SDY59921.1"/>
    </source>
</evidence>
<feature type="transmembrane region" description="Helical" evidence="1">
    <location>
        <begin position="147"/>
        <end position="165"/>
    </location>
</feature>
<feature type="domain" description="Stage V sporulation protein AA" evidence="2">
    <location>
        <begin position="2"/>
        <end position="90"/>
    </location>
</feature>
<protein>
    <submittedName>
        <fullName evidence="3">Stage V sporulation protein AA</fullName>
    </submittedName>
</protein>
<dbReference type="EMBL" id="FNPI01000002">
    <property type="protein sequence ID" value="SDY59921.1"/>
    <property type="molecule type" value="Genomic_DNA"/>
</dbReference>
<proteinExistence type="predicted"/>
<dbReference type="Proteomes" id="UP000198935">
    <property type="component" value="Unassembled WGS sequence"/>
</dbReference>
<reference evidence="4" key="1">
    <citation type="submission" date="2016-10" db="EMBL/GenBank/DDBJ databases">
        <authorList>
            <person name="Varghese N."/>
            <person name="Submissions S."/>
        </authorList>
    </citation>
    <scope>NUCLEOTIDE SEQUENCE [LARGE SCALE GENOMIC DNA]</scope>
    <source>
        <strain evidence="4">SP</strain>
    </source>
</reference>
<dbReference type="AlphaFoldDB" id="A0A1H3L6A8"/>
<evidence type="ECO:0000259" key="2">
    <source>
        <dbReference type="Pfam" id="PF12164"/>
    </source>
</evidence>